<feature type="region of interest" description="Disordered" evidence="1">
    <location>
        <begin position="92"/>
        <end position="111"/>
    </location>
</feature>
<reference evidence="2 3" key="1">
    <citation type="journal article" date="2021" name="Int. J. Syst. Evol. Microbiol.">
        <title>Amazonocrinis nigriterrae gen. nov., sp. nov., Atlanticothrix silvestris gen. nov., sp. nov. and Dendronalium phyllosphericum gen. nov., sp. nov., nostocacean cyanobacteria from Brazilian environments.</title>
        <authorList>
            <person name="Alvarenga D.O."/>
            <person name="Andreote A.P.D."/>
            <person name="Branco L.H.Z."/>
            <person name="Delbaje E."/>
            <person name="Cruz R.B."/>
            <person name="Varani A.M."/>
            <person name="Fiore M.F."/>
        </authorList>
    </citation>
    <scope>NUCLEOTIDE SEQUENCE [LARGE SCALE GENOMIC DNA]</scope>
    <source>
        <strain evidence="2 3">CENA369</strain>
    </source>
</reference>
<keyword evidence="3" id="KW-1185">Reference proteome</keyword>
<accession>A0A8J7IVR2</accession>
<organism evidence="2 3">
    <name type="scientific">Dendronalium phyllosphericum CENA369</name>
    <dbReference type="NCBI Taxonomy" id="1725256"/>
    <lineage>
        <taxon>Bacteria</taxon>
        <taxon>Bacillati</taxon>
        <taxon>Cyanobacteriota</taxon>
        <taxon>Cyanophyceae</taxon>
        <taxon>Nostocales</taxon>
        <taxon>Nostocaceae</taxon>
        <taxon>Dendronalium</taxon>
        <taxon>Dendronalium phyllosphericum</taxon>
    </lineage>
</organism>
<feature type="compositionally biased region" description="Polar residues" evidence="1">
    <location>
        <begin position="94"/>
        <end position="108"/>
    </location>
</feature>
<feature type="compositionally biased region" description="Pro residues" evidence="1">
    <location>
        <begin position="1080"/>
        <end position="1092"/>
    </location>
</feature>
<comment type="caution">
    <text evidence="2">The sequence shown here is derived from an EMBL/GenBank/DDBJ whole genome shotgun (WGS) entry which is preliminary data.</text>
</comment>
<dbReference type="EMBL" id="JAECZA010000314">
    <property type="protein sequence ID" value="MBH8578147.1"/>
    <property type="molecule type" value="Genomic_DNA"/>
</dbReference>
<evidence type="ECO:0000313" key="3">
    <source>
        <dbReference type="Proteomes" id="UP000662314"/>
    </source>
</evidence>
<protein>
    <submittedName>
        <fullName evidence="2">Uncharacterized protein</fullName>
    </submittedName>
</protein>
<name>A0A8J7IVR2_9NOST</name>
<dbReference type="AlphaFoldDB" id="A0A8J7IVR2"/>
<evidence type="ECO:0000313" key="2">
    <source>
        <dbReference type="EMBL" id="MBH8578147.1"/>
    </source>
</evidence>
<feature type="region of interest" description="Disordered" evidence="1">
    <location>
        <begin position="1072"/>
        <end position="1109"/>
    </location>
</feature>
<evidence type="ECO:0000256" key="1">
    <source>
        <dbReference type="SAM" id="MobiDB-lite"/>
    </source>
</evidence>
<gene>
    <name evidence="2" type="ORF">I8752_35425</name>
</gene>
<dbReference type="Proteomes" id="UP000662314">
    <property type="component" value="Unassembled WGS sequence"/>
</dbReference>
<proteinExistence type="predicted"/>
<sequence length="1109" mass="121457">MRNYLFDLIAKSFNLIDTVQPLVLSVFEPLPESTLGWELPITTESTELEITPQAEEFPGFEIVQPLEWQSSATNLQISEEVTNPLLTNLTSTPVQSSQEIPKSTSNFSPKPDLELSSNWSFPESVLTQISTDNQQLTSNTEQKTSTIPPIFASAQLLNNQPNQISPIVSYLPPSNIDNLLLISNAEEETRPNSLTSTPAQFLQKQSNNINPVVSFIQPPNTINYKPFLTQPFLESERPSTPVNQIVPNANTDVPQTKTSLSNRFISVQTRELNTFLSNSISKQKQLTPNFLPQQPISINHRLGLYLQLPIKSDLQIIFNENTTKPVILAFAPQENTFLQPNLNTAILMNAIAKPKNAPVSKLVVEKSGGLTTQSLNNQLIEISQTVSLHPLAKVLYLKQSLPQIQAETSTILSIPSFLQQGKSTTENLHKQPTEINSVFTHSQLTSVENSEAFPLQLQSQAKAISSLPFGNDFVERSTTRSLLPQSSKVNFANAPTATQVLPLIPALAAQTSNLTSTVIQPQEQLVSELPQKPTLQTENISTSEILLSQIIEQPTAIAPTTQLSPLISALGGETSTLTSTAIQTQEQPVAELTQKRWLHQRQERTLQTANIPSSEILSSQNIEQPTAIPSLQEPTRSLLPQSGKVNFANAPTTTQVLPLIPALAAQTNNLTSTVIQPQEQLVSELPQKPTLQTENISTSEILLNQIIEQPTAIPSLRDATRSLLPQSSKVSSANASASEVVLALTPVLTVDTSIPALSTVIQPQVKHEAIPTLQELLLFKNDFVERGTVSSANAFIIDTTLVNSHKQSLTPTIATQKIIDPQEKLTSNVSGVRQRFVHKNILSMHPILTDASTKLSSPQTNSSTPPFVNNLLLSATSQPATGLTAINSYITPTPTLYSSTAGTDIQSQVNFSDSYLSDFHREKASAQEVRSQNYNTNYRKHIASQKIGIVEQSDKLGQAERETNVSHADHPANMQRQKINRNEDILTSPDENLILPQNASPNFSMSADRGKGWAVYPFFRELEESDLKPLSQPINDLSVKNLSVIASSRKKAHKQSSVGLDTPPAIQVTIGQLEIRSAAPAPPPPRPKPRPAPAVMGLNEYLRRRAGGK</sequence>
<dbReference type="RefSeq" id="WP_214436819.1">
    <property type="nucleotide sequence ID" value="NZ_CAWPUQ010000253.1"/>
</dbReference>